<protein>
    <submittedName>
        <fullName evidence="2">BTB domain-containing protein</fullName>
    </submittedName>
</protein>
<name>A0A1I7VAJ9_LOALO</name>
<dbReference type="AlphaFoldDB" id="A0A1I7VAJ9"/>
<dbReference type="Proteomes" id="UP000095285">
    <property type="component" value="Unassembled WGS sequence"/>
</dbReference>
<proteinExistence type="predicted"/>
<reference evidence="1" key="1">
    <citation type="submission" date="2012-04" db="EMBL/GenBank/DDBJ databases">
        <title>The Genome Sequence of Loa loa.</title>
        <authorList>
            <consortium name="The Broad Institute Genome Sequencing Platform"/>
            <consortium name="Broad Institute Genome Sequencing Center for Infectious Disease"/>
            <person name="Nutman T.B."/>
            <person name="Fink D.L."/>
            <person name="Russ C."/>
            <person name="Young S."/>
            <person name="Zeng Q."/>
            <person name="Gargeya S."/>
            <person name="Alvarado L."/>
            <person name="Berlin A."/>
            <person name="Chapman S.B."/>
            <person name="Chen Z."/>
            <person name="Freedman E."/>
            <person name="Gellesch M."/>
            <person name="Goldberg J."/>
            <person name="Griggs A."/>
            <person name="Gujja S."/>
            <person name="Heilman E.R."/>
            <person name="Heiman D."/>
            <person name="Howarth C."/>
            <person name="Mehta T."/>
            <person name="Neiman D."/>
            <person name="Pearson M."/>
            <person name="Roberts A."/>
            <person name="Saif S."/>
            <person name="Shea T."/>
            <person name="Shenoy N."/>
            <person name="Sisk P."/>
            <person name="Stolte C."/>
            <person name="Sykes S."/>
            <person name="White J."/>
            <person name="Yandava C."/>
            <person name="Haas B."/>
            <person name="Henn M.R."/>
            <person name="Nusbaum C."/>
            <person name="Birren B."/>
        </authorList>
    </citation>
    <scope>NUCLEOTIDE SEQUENCE [LARGE SCALE GENOMIC DNA]</scope>
</reference>
<keyword evidence="1" id="KW-1185">Reference proteome</keyword>
<evidence type="ECO:0000313" key="1">
    <source>
        <dbReference type="Proteomes" id="UP000095285"/>
    </source>
</evidence>
<organism evidence="1 2">
    <name type="scientific">Loa loa</name>
    <name type="common">Eye worm</name>
    <name type="synonym">Filaria loa</name>
    <dbReference type="NCBI Taxonomy" id="7209"/>
    <lineage>
        <taxon>Eukaryota</taxon>
        <taxon>Metazoa</taxon>
        <taxon>Ecdysozoa</taxon>
        <taxon>Nematoda</taxon>
        <taxon>Chromadorea</taxon>
        <taxon>Rhabditida</taxon>
        <taxon>Spirurina</taxon>
        <taxon>Spiruromorpha</taxon>
        <taxon>Filarioidea</taxon>
        <taxon>Onchocercidae</taxon>
        <taxon>Loa</taxon>
    </lineage>
</organism>
<accession>A0A1I7VAJ9</accession>
<sequence length="154" mass="17058">QTQQTLDNGWQSVVFYGSDVKAWTILAVTNSSEELRTKFETGSGRNCAILGSHQLIAFHFTVVNGTEPEDSGRDIQTVKFVCSNTFPDIPLSTLRLLDESSMTGVAHGNRFQSWSCVCNANMLITAYFFKSAMPKVHRARSANPLSGTERKYDA</sequence>
<reference evidence="2" key="2">
    <citation type="submission" date="2016-11" db="UniProtKB">
        <authorList>
            <consortium name="WormBaseParasite"/>
        </authorList>
    </citation>
    <scope>IDENTIFICATION</scope>
</reference>
<evidence type="ECO:0000313" key="2">
    <source>
        <dbReference type="WBParaSite" id="EN70_11678"/>
    </source>
</evidence>
<dbReference type="WBParaSite" id="EN70_11678">
    <property type="protein sequence ID" value="EN70_11678"/>
    <property type="gene ID" value="EN70_11678"/>
</dbReference>